<evidence type="ECO:0000313" key="3">
    <source>
        <dbReference type="EMBL" id="BCX88922.1"/>
    </source>
</evidence>
<reference evidence="4" key="1">
    <citation type="journal article" date="2024" name="Int. J. Syst. Evol. Microbiol.">
        <title>Methylomarinovum tepidoasis sp. nov., a moderately thermophilic methanotroph of the family Methylothermaceae isolated from a deep-sea hydrothermal field.</title>
        <authorList>
            <person name="Hirayama H."/>
            <person name="Takaki Y."/>
            <person name="Abe M."/>
            <person name="Miyazaki M."/>
            <person name="Uematsu K."/>
            <person name="Matsui Y."/>
            <person name="Takai K."/>
        </authorList>
    </citation>
    <scope>NUCLEOTIDE SEQUENCE [LARGE SCALE GENOMIC DNA]</scope>
    <source>
        <strain evidence="4">IN45</strain>
    </source>
</reference>
<feature type="chain" id="PRO_5043504848" description="DUF2782 domain-containing protein" evidence="2">
    <location>
        <begin position="20"/>
        <end position="108"/>
    </location>
</feature>
<dbReference type="InterPro" id="IPR021357">
    <property type="entry name" value="DUF2782"/>
</dbReference>
<evidence type="ECO:0008006" key="5">
    <source>
        <dbReference type="Google" id="ProtNLM"/>
    </source>
</evidence>
<dbReference type="Proteomes" id="UP001321450">
    <property type="component" value="Chromosome"/>
</dbReference>
<dbReference type="EMBL" id="AP024718">
    <property type="protein sequence ID" value="BCX88922.1"/>
    <property type="molecule type" value="Genomic_DNA"/>
</dbReference>
<protein>
    <recommendedName>
        <fullName evidence="5">DUF2782 domain-containing protein</fullName>
    </recommendedName>
</protein>
<dbReference type="RefSeq" id="WP_286291136.1">
    <property type="nucleotide sequence ID" value="NZ_AP024718.1"/>
</dbReference>
<dbReference type="AlphaFoldDB" id="A0AAU9CAF0"/>
<keyword evidence="2" id="KW-0732">Signal</keyword>
<dbReference type="Pfam" id="PF11191">
    <property type="entry name" value="DUF2782"/>
    <property type="match status" value="1"/>
</dbReference>
<feature type="region of interest" description="Disordered" evidence="1">
    <location>
        <begin position="21"/>
        <end position="42"/>
    </location>
</feature>
<dbReference type="Gene3D" id="2.20.130.30">
    <property type="entry name" value="Protein of unknown function DUF2782"/>
    <property type="match status" value="1"/>
</dbReference>
<evidence type="ECO:0000313" key="4">
    <source>
        <dbReference type="Proteomes" id="UP001321450"/>
    </source>
</evidence>
<gene>
    <name evidence="3" type="ORF">MIN45_P1292</name>
</gene>
<name>A0AAU9CAF0_9GAMM</name>
<proteinExistence type="predicted"/>
<keyword evidence="4" id="KW-1185">Reference proteome</keyword>
<accession>A0AAU9CAF0</accession>
<evidence type="ECO:0000256" key="2">
    <source>
        <dbReference type="SAM" id="SignalP"/>
    </source>
</evidence>
<organism evidence="3 4">
    <name type="scientific">Methylomarinovum tepidoasis</name>
    <dbReference type="NCBI Taxonomy" id="2840183"/>
    <lineage>
        <taxon>Bacteria</taxon>
        <taxon>Pseudomonadati</taxon>
        <taxon>Pseudomonadota</taxon>
        <taxon>Gammaproteobacteria</taxon>
        <taxon>Methylococcales</taxon>
        <taxon>Methylothermaceae</taxon>
        <taxon>Methylomarinovum</taxon>
    </lineage>
</organism>
<dbReference type="KEGG" id="meiy:MIN45_P1292"/>
<evidence type="ECO:0000256" key="1">
    <source>
        <dbReference type="SAM" id="MobiDB-lite"/>
    </source>
</evidence>
<feature type="signal peptide" evidence="2">
    <location>
        <begin position="1"/>
        <end position="19"/>
    </location>
</feature>
<sequence length="108" mass="12427">MRRLLPVLLQVLIGGVTWAADDDAPPPLEPLPQVEEDRELQPEVTIRRRGKSVIEEYRIGGQLYMIKVIPPIGPPYYLVDTDADGTLDTRRSDLEEGVRVHQWRILEW</sequence>